<accession>A0A1S3JIE6</accession>
<gene>
    <name evidence="4" type="primary">LOC106173347</name>
</gene>
<feature type="chain" id="PRO_5010370181" evidence="1">
    <location>
        <begin position="36"/>
        <end position="599"/>
    </location>
</feature>
<evidence type="ECO:0000256" key="1">
    <source>
        <dbReference type="SAM" id="SignalP"/>
    </source>
</evidence>
<feature type="signal peptide" evidence="1">
    <location>
        <begin position="1"/>
        <end position="35"/>
    </location>
</feature>
<evidence type="ECO:0000259" key="2">
    <source>
        <dbReference type="Pfam" id="PF00144"/>
    </source>
</evidence>
<organism evidence="3 4">
    <name type="scientific">Lingula anatina</name>
    <name type="common">Brachiopod</name>
    <name type="synonym">Lingula unguis</name>
    <dbReference type="NCBI Taxonomy" id="7574"/>
    <lineage>
        <taxon>Eukaryota</taxon>
        <taxon>Metazoa</taxon>
        <taxon>Spiralia</taxon>
        <taxon>Lophotrochozoa</taxon>
        <taxon>Brachiopoda</taxon>
        <taxon>Linguliformea</taxon>
        <taxon>Lingulata</taxon>
        <taxon>Lingulida</taxon>
        <taxon>Linguloidea</taxon>
        <taxon>Lingulidae</taxon>
        <taxon>Lingula</taxon>
    </lineage>
</organism>
<dbReference type="RefSeq" id="XP_013409911.1">
    <property type="nucleotide sequence ID" value="XM_013554457.1"/>
</dbReference>
<dbReference type="PANTHER" id="PTHR46825">
    <property type="entry name" value="D-ALANYL-D-ALANINE-CARBOXYPEPTIDASE/ENDOPEPTIDASE AMPH"/>
    <property type="match status" value="1"/>
</dbReference>
<name>A0A1S3JIE6_LINAN</name>
<dbReference type="AlphaFoldDB" id="A0A1S3JIE6"/>
<dbReference type="InterPro" id="IPR001466">
    <property type="entry name" value="Beta-lactam-related"/>
</dbReference>
<evidence type="ECO:0000313" key="4">
    <source>
        <dbReference type="RefSeq" id="XP_013409911.1"/>
    </source>
</evidence>
<evidence type="ECO:0000313" key="3">
    <source>
        <dbReference type="Proteomes" id="UP000085678"/>
    </source>
</evidence>
<dbReference type="InParanoid" id="A0A1S3JIE6"/>
<dbReference type="OrthoDB" id="5946976at2759"/>
<dbReference type="KEGG" id="lak:106173347"/>
<dbReference type="InterPro" id="IPR050491">
    <property type="entry name" value="AmpC-like"/>
</dbReference>
<dbReference type="PANTHER" id="PTHR46825:SF15">
    <property type="entry name" value="BETA-LACTAMASE-RELATED DOMAIN-CONTAINING PROTEIN"/>
    <property type="match status" value="1"/>
</dbReference>
<dbReference type="STRING" id="7574.A0A1S3JIE6"/>
<dbReference type="OMA" id="PWEYAIE"/>
<reference evidence="4" key="1">
    <citation type="submission" date="2025-08" db="UniProtKB">
        <authorList>
            <consortium name="RefSeq"/>
        </authorList>
    </citation>
    <scope>IDENTIFICATION</scope>
    <source>
        <tissue evidence="4">Gonads</tissue>
    </source>
</reference>
<dbReference type="Gene3D" id="3.40.710.10">
    <property type="entry name" value="DD-peptidase/beta-lactamase superfamily"/>
    <property type="match status" value="1"/>
</dbReference>
<keyword evidence="3" id="KW-1185">Reference proteome</keyword>
<dbReference type="Pfam" id="PF00144">
    <property type="entry name" value="Beta-lactamase"/>
    <property type="match status" value="1"/>
</dbReference>
<feature type="domain" description="Beta-lactamase-related" evidence="2">
    <location>
        <begin position="57"/>
        <end position="397"/>
    </location>
</feature>
<sequence>MMEALKRPRQNKLGVSTSLVLFSLWLLSLLGGARAVLTAEQLQELRRFVNTTLQCKGDPAFALSIVHDGNVLLSEGYGIADLETQREVTSSTAFPIGSLTKGFAAVLLAQLLAGKNITWTTPITRYLDQSFRFADDILNKEVSLEDILSHRTGLESVLLPLFMGWPENKDRTEVIRALMKGLRTKAPLRTSFSYNNYLYGLAGVIAEQLSGAPRRSWEDLIAQFILQPLRLANTGFVQDVQEGDLGGFAFPYVKIGGEKRLVDMIYTTAKQTMHLAAAGAMYSTADDMAKWLNFLISGGKDESGNFLVGDHMLFGDIFNDHMHNPQPFSSVYSFSKPSYPFEDYSHSYGFGWLDARYRGFRKIWHSGSISTYMAVLYIFPHMRTGLFSVTSSNDGDSAAALYSITSYASDLLLGERTWLNESTVCDFKAKWSQEMQVNFLSEFNSSRPLEAYVGTYIAEPWPTIEVYVNETDTMLHMTMGAIGHLLLYPTAHADTFLGKYLDYNFYLSESDYFQMAATIQFKQSTDGPTNIVDTLLLPPENSPMIYRLLTAQGGTWETGTVLPATECATMTRSGHPQLQSINLLTFTVFIINIITFATW</sequence>
<proteinExistence type="predicted"/>
<dbReference type="InterPro" id="IPR012338">
    <property type="entry name" value="Beta-lactam/transpept-like"/>
</dbReference>
<keyword evidence="1" id="KW-0732">Signal</keyword>
<dbReference type="GeneID" id="106173347"/>
<dbReference type="SUPFAM" id="SSF56601">
    <property type="entry name" value="beta-lactamase/transpeptidase-like"/>
    <property type="match status" value="1"/>
</dbReference>
<dbReference type="Proteomes" id="UP000085678">
    <property type="component" value="Unplaced"/>
</dbReference>
<protein>
    <submittedName>
        <fullName evidence="4">Uncharacterized protein LOC106173347</fullName>
    </submittedName>
</protein>